<feature type="compositionally biased region" description="Polar residues" evidence="6">
    <location>
        <begin position="352"/>
        <end position="362"/>
    </location>
</feature>
<keyword evidence="3" id="KW-0677">Repeat</keyword>
<keyword evidence="5" id="KW-0539">Nucleus</keyword>
<feature type="compositionally biased region" description="Polar residues" evidence="6">
    <location>
        <begin position="493"/>
        <end position="507"/>
    </location>
</feature>
<name>A0AAN9U321_9HEMI</name>
<dbReference type="GO" id="GO:0000127">
    <property type="term" value="C:transcription factor TFIIIC complex"/>
    <property type="evidence" value="ECO:0007669"/>
    <property type="project" value="TreeGrafter"/>
</dbReference>
<dbReference type="InterPro" id="IPR013087">
    <property type="entry name" value="Znf_C2H2_type"/>
</dbReference>
<feature type="region of interest" description="Disordered" evidence="6">
    <location>
        <begin position="1182"/>
        <end position="1217"/>
    </location>
</feature>
<dbReference type="InterPro" id="IPR017956">
    <property type="entry name" value="AT_hook_DNA-bd_motif"/>
</dbReference>
<feature type="compositionally biased region" description="Basic and acidic residues" evidence="6">
    <location>
        <begin position="700"/>
        <end position="712"/>
    </location>
</feature>
<feature type="compositionally biased region" description="Acidic residues" evidence="6">
    <location>
        <begin position="289"/>
        <end position="303"/>
    </location>
</feature>
<feature type="compositionally biased region" description="Basic and acidic residues" evidence="6">
    <location>
        <begin position="775"/>
        <end position="786"/>
    </location>
</feature>
<proteinExistence type="predicted"/>
<dbReference type="InterPro" id="IPR015943">
    <property type="entry name" value="WD40/YVTN_repeat-like_dom_sf"/>
</dbReference>
<feature type="compositionally biased region" description="Polar residues" evidence="6">
    <location>
        <begin position="84"/>
        <end position="97"/>
    </location>
</feature>
<dbReference type="GO" id="GO:0005634">
    <property type="term" value="C:nucleus"/>
    <property type="evidence" value="ECO:0007669"/>
    <property type="project" value="UniProtKB-SubCell"/>
</dbReference>
<feature type="compositionally biased region" description="Basic and acidic residues" evidence="6">
    <location>
        <begin position="429"/>
        <end position="463"/>
    </location>
</feature>
<evidence type="ECO:0000256" key="6">
    <source>
        <dbReference type="SAM" id="MobiDB-lite"/>
    </source>
</evidence>
<feature type="compositionally biased region" description="Polar residues" evidence="6">
    <location>
        <begin position="818"/>
        <end position="828"/>
    </location>
</feature>
<evidence type="ECO:0000256" key="1">
    <source>
        <dbReference type="ARBA" id="ARBA00004123"/>
    </source>
</evidence>
<keyword evidence="4" id="KW-0804">Transcription</keyword>
<feature type="compositionally biased region" description="Polar residues" evidence="6">
    <location>
        <begin position="252"/>
        <end position="265"/>
    </location>
</feature>
<dbReference type="SMART" id="SM00384">
    <property type="entry name" value="AT_hook"/>
    <property type="match status" value="4"/>
</dbReference>
<comment type="subcellular location">
    <subcellularLocation>
        <location evidence="1">Nucleus</location>
    </subcellularLocation>
</comment>
<dbReference type="InterPro" id="IPR052416">
    <property type="entry name" value="GTF3C_component"/>
</dbReference>
<feature type="region of interest" description="Disordered" evidence="6">
    <location>
        <begin position="227"/>
        <end position="515"/>
    </location>
</feature>
<evidence type="ECO:0000313" key="8">
    <source>
        <dbReference type="EMBL" id="KAK7603833.1"/>
    </source>
</evidence>
<feature type="compositionally biased region" description="Basic residues" evidence="6">
    <location>
        <begin position="796"/>
        <end position="809"/>
    </location>
</feature>
<evidence type="ECO:0000256" key="4">
    <source>
        <dbReference type="ARBA" id="ARBA00023163"/>
    </source>
</evidence>
<dbReference type="PROSITE" id="PS00678">
    <property type="entry name" value="WD_REPEATS_1"/>
    <property type="match status" value="1"/>
</dbReference>
<organism evidence="8 9">
    <name type="scientific">Parthenolecanium corni</name>
    <dbReference type="NCBI Taxonomy" id="536013"/>
    <lineage>
        <taxon>Eukaryota</taxon>
        <taxon>Metazoa</taxon>
        <taxon>Ecdysozoa</taxon>
        <taxon>Arthropoda</taxon>
        <taxon>Hexapoda</taxon>
        <taxon>Insecta</taxon>
        <taxon>Pterygota</taxon>
        <taxon>Neoptera</taxon>
        <taxon>Paraneoptera</taxon>
        <taxon>Hemiptera</taxon>
        <taxon>Sternorrhyncha</taxon>
        <taxon>Coccoidea</taxon>
        <taxon>Coccidae</taxon>
        <taxon>Parthenolecanium</taxon>
    </lineage>
</organism>
<dbReference type="SUPFAM" id="SSF50978">
    <property type="entry name" value="WD40 repeat-like"/>
    <property type="match status" value="1"/>
</dbReference>
<reference evidence="8 9" key="1">
    <citation type="submission" date="2024-03" db="EMBL/GenBank/DDBJ databases">
        <title>Adaptation during the transition from Ophiocordyceps entomopathogen to insect associate is accompanied by gene loss and intensified selection.</title>
        <authorList>
            <person name="Ward C.M."/>
            <person name="Onetto C.A."/>
            <person name="Borneman A.R."/>
        </authorList>
    </citation>
    <scope>NUCLEOTIDE SEQUENCE [LARGE SCALE GENOMIC DNA]</scope>
    <source>
        <strain evidence="8">AWRI1</strain>
        <tissue evidence="8">Single Adult Female</tissue>
    </source>
</reference>
<accession>A0AAN9U321</accession>
<evidence type="ECO:0000256" key="3">
    <source>
        <dbReference type="ARBA" id="ARBA00022737"/>
    </source>
</evidence>
<dbReference type="EMBL" id="JBBCAQ010000006">
    <property type="protein sequence ID" value="KAK7603833.1"/>
    <property type="molecule type" value="Genomic_DNA"/>
</dbReference>
<feature type="compositionally biased region" description="Basic and acidic residues" evidence="6">
    <location>
        <begin position="266"/>
        <end position="288"/>
    </location>
</feature>
<evidence type="ECO:0000256" key="2">
    <source>
        <dbReference type="ARBA" id="ARBA00022574"/>
    </source>
</evidence>
<dbReference type="PROSITE" id="PS00028">
    <property type="entry name" value="ZINC_FINGER_C2H2_1"/>
    <property type="match status" value="1"/>
</dbReference>
<feature type="compositionally biased region" description="Basic and acidic residues" evidence="6">
    <location>
        <begin position="474"/>
        <end position="490"/>
    </location>
</feature>
<feature type="region of interest" description="Disordered" evidence="6">
    <location>
        <begin position="74"/>
        <end position="101"/>
    </location>
</feature>
<evidence type="ECO:0000256" key="5">
    <source>
        <dbReference type="ARBA" id="ARBA00023242"/>
    </source>
</evidence>
<feature type="compositionally biased region" description="Basic and acidic residues" evidence="6">
    <location>
        <begin position="630"/>
        <end position="650"/>
    </location>
</feature>
<feature type="region of interest" description="Disordered" evidence="6">
    <location>
        <begin position="161"/>
        <end position="207"/>
    </location>
</feature>
<feature type="compositionally biased region" description="Basic and acidic residues" evidence="6">
    <location>
        <begin position="846"/>
        <end position="858"/>
    </location>
</feature>
<feature type="compositionally biased region" description="Basic and acidic residues" evidence="6">
    <location>
        <begin position="236"/>
        <end position="251"/>
    </location>
</feature>
<protein>
    <recommendedName>
        <fullName evidence="7">C2H2-type domain-containing protein</fullName>
    </recommendedName>
</protein>
<sequence>MTNENDMDISAESTVKEAVEILKTTIAADSSQIMNEISTEIYSENELELRTIEEVVDDILISSAEVSTKILDSENVHEERPPVENNSPEIHSQTTPATPNPVDVSNAIIEFDSPIIEPTEGEPSTVAENPNDEIQNHVGLQVLSEICESLSSKDGIQLSTERADVTTDGSEVNNISSITDSNEKNSLADEKPPLNHPESAPSSPPKAAEYHVLLEAAARLGDELSSFSETYSTDNEINKSNRTVESEKSESIQKNISQLETNLDSSKCKDIRTEKTEKNEKPVKKIIEFDPDDSNYESESDDPSDTKQPEKHEVPARSKFIPKKTNSKSYQKIEKHRKTMKREENDRFMSRTPFTSGNSEVQQNHESESLDSDNLNVKQRSVRQRKKLMLPDFEYSLENKGEFSDSSTNDNPYSMGDGDGEQPKKKKQGHGDGEQPKKKKQSHGDGEQPKKKKQGHGDGEPKKKKETRGRPRKKVVDDSNSKTSNVDKKVPPTVTNKKSNILSSTSKKYSKTFCDNDEQSEEFSLNTTMNESECDAGYDDLYAADVSLNDSKLERIIQEEDDDPSDDIHSWLKKVDFSEQTSITSWCENQPKKKGRPRKSKNIETLKKPPKTFPTKVEIAPKSSTVCNGDSKETVSMKDTKVEENDETHPADISPRKRGRPCKVKVDDKSPNSMQSPKVADAANNQTVEVAAAKVTCSKNPDDVEKVTDKKSNKSNAAKTETIVRPDDSPSQKSDKPPAKPGETVIENIETNQPALIETSTCSMDHLSASVTETDLSKTDLPKTDLSDTSSLEGTHRKRGRPLKKRKLLLGRMKANIPSKSVRSSDVAMNSMDENKDSPSQTDEISDVKQKDLTDKVHKNVPVSPEITGPDETLRIDEALYHADLRNKSKYSKVFKKVPVTMDNSTADNLVVCGRCQKKMTNRHYLRYHRISHYYLCWLEDEPEINLSDDAELNKILQSYVNPEALRKKAIRLACERCDKVMKSVVGYVSHVRFCQKVDENELLEKCTLCPRALKPSSIRHHYIKYHGVTKFAPTNDSKLIPVAFMQTKKDTICKEFGYEKTPVQKVDILNDEDFWKSLKTSYDLYMCMGLSCKHMTLGKDDLKSHILSCSATFCEFSCLCCPFITKYETEMIYHAKRKCKELSDSEDNAEEKPASDRRVSRRVKKRKFVVDYNDYVDVDTSKKAKKAETEDEDFTPPAEEHHEEDNDSSESESVELKEKPISKKADILLNKTVEENGLRNAFIYHPTTRSSDPLGWTVDTRLGTFATSPTLMNLRVDINEWETFPISDFLKYSPIQHKSPKVSFDGSPFVQLKVFDSDLIKGVPVSYTGGPVWSMAWAPLPAHVTEQYLAVAGLQHMNHVVNVETSVEFASIVQIWKYGSLDNISNDIHAPTLAWAIAHNYGAVWGMEWCPTGGFDNSSTPCRLGILALATSSGCIAVYSMPRLDCGGETRSIVANPEPDLVLKVRIDDVQCTRVVWKRNAVPDTIYGGFSDGTIALWNVAFNSSILKKGKTLYPYRTFEAHPTGITALDVHWLDNCRFMISSAADRILKFWDLDDLSGPMYEHELTNIPVSAAWMHHWVVAALGSDFLNAIESTSSIFNPRELSEKKRPILNIKDTFWSVAYSDWNDAVATSSNGGCVFVYAAKHLSALSYKQPEFEKVVTQTLLVPLSEEEKIQSESVEADTGLPPINDSCDCSSFVKNYGIKFCDVCWNQNYNSFNWLALGYDCGFVRVIRVERFDKCHLTKFYKLNENSTITLV</sequence>
<evidence type="ECO:0000313" key="9">
    <source>
        <dbReference type="Proteomes" id="UP001367676"/>
    </source>
</evidence>
<dbReference type="GO" id="GO:0006383">
    <property type="term" value="P:transcription by RNA polymerase III"/>
    <property type="evidence" value="ECO:0007669"/>
    <property type="project" value="TreeGrafter"/>
</dbReference>
<dbReference type="Proteomes" id="UP001367676">
    <property type="component" value="Unassembled WGS sequence"/>
</dbReference>
<feature type="compositionally biased region" description="Polar residues" evidence="6">
    <location>
        <begin position="749"/>
        <end position="774"/>
    </location>
</feature>
<dbReference type="InterPro" id="IPR001680">
    <property type="entry name" value="WD40_rpt"/>
</dbReference>
<feature type="compositionally biased region" description="Basic residues" evidence="6">
    <location>
        <begin position="464"/>
        <end position="473"/>
    </location>
</feature>
<feature type="compositionally biased region" description="Basic and acidic residues" evidence="6">
    <location>
        <begin position="722"/>
        <end position="738"/>
    </location>
</feature>
<feature type="region of interest" description="Disordered" evidence="6">
    <location>
        <begin position="583"/>
        <end position="869"/>
    </location>
</feature>
<feature type="domain" description="C2H2-type" evidence="7">
    <location>
        <begin position="913"/>
        <end position="933"/>
    </location>
</feature>
<comment type="caution">
    <text evidence="8">The sequence shown here is derived from an EMBL/GenBank/DDBJ whole genome shotgun (WGS) entry which is preliminary data.</text>
</comment>
<dbReference type="PANTHER" id="PTHR15052:SF2">
    <property type="entry name" value="GENERAL TRANSCRIPTION FACTOR 3C POLYPEPTIDE 2"/>
    <property type="match status" value="1"/>
</dbReference>
<dbReference type="PANTHER" id="PTHR15052">
    <property type="entry name" value="RNA POLYMERASE III TRANSCRIPTION INITIATION FACTOR COMPLEX SUBUNIT"/>
    <property type="match status" value="1"/>
</dbReference>
<evidence type="ECO:0000259" key="7">
    <source>
        <dbReference type="PROSITE" id="PS00028"/>
    </source>
</evidence>
<gene>
    <name evidence="8" type="ORF">V9T40_003832</name>
</gene>
<dbReference type="SMART" id="SM00320">
    <property type="entry name" value="WD40"/>
    <property type="match status" value="4"/>
</dbReference>
<feature type="compositionally biased region" description="Basic and acidic residues" evidence="6">
    <location>
        <begin position="181"/>
        <end position="193"/>
    </location>
</feature>
<feature type="compositionally biased region" description="Basic and acidic residues" evidence="6">
    <location>
        <begin position="304"/>
        <end position="316"/>
    </location>
</feature>
<dbReference type="InterPro" id="IPR036322">
    <property type="entry name" value="WD40_repeat_dom_sf"/>
</dbReference>
<keyword evidence="2" id="KW-0853">WD repeat</keyword>
<feature type="compositionally biased region" description="Polar residues" evidence="6">
    <location>
        <begin position="167"/>
        <end position="180"/>
    </location>
</feature>
<dbReference type="GO" id="GO:0003677">
    <property type="term" value="F:DNA binding"/>
    <property type="evidence" value="ECO:0007669"/>
    <property type="project" value="InterPro"/>
</dbReference>
<dbReference type="InterPro" id="IPR019775">
    <property type="entry name" value="WD40_repeat_CS"/>
</dbReference>
<keyword evidence="9" id="KW-1185">Reference proteome</keyword>
<dbReference type="Gene3D" id="2.130.10.10">
    <property type="entry name" value="YVTN repeat-like/Quinoprotein amine dehydrogenase"/>
    <property type="match status" value="1"/>
</dbReference>